<dbReference type="InterPro" id="IPR013108">
    <property type="entry name" value="Amidohydro_3"/>
</dbReference>
<dbReference type="Gene3D" id="2.30.40.10">
    <property type="entry name" value="Urease, subunit C, domain 1"/>
    <property type="match status" value="1"/>
</dbReference>
<dbReference type="InterPro" id="IPR011059">
    <property type="entry name" value="Metal-dep_hydrolase_composite"/>
</dbReference>
<dbReference type="SUPFAM" id="SSF51338">
    <property type="entry name" value="Composite domain of metallo-dependent hydrolases"/>
    <property type="match status" value="1"/>
</dbReference>
<organism evidence="2">
    <name type="scientific">marine sediment metagenome</name>
    <dbReference type="NCBI Taxonomy" id="412755"/>
    <lineage>
        <taxon>unclassified sequences</taxon>
        <taxon>metagenomes</taxon>
        <taxon>ecological metagenomes</taxon>
    </lineage>
</organism>
<reference evidence="2" key="1">
    <citation type="journal article" date="2014" name="Front. Microbiol.">
        <title>High frequency of phylogenetically diverse reductive dehalogenase-homologous genes in deep subseafloor sedimentary metagenomes.</title>
        <authorList>
            <person name="Kawai M."/>
            <person name="Futagami T."/>
            <person name="Toyoda A."/>
            <person name="Takaki Y."/>
            <person name="Nishi S."/>
            <person name="Hori S."/>
            <person name="Arai W."/>
            <person name="Tsubouchi T."/>
            <person name="Morono Y."/>
            <person name="Uchiyama I."/>
            <person name="Ito T."/>
            <person name="Fujiyama A."/>
            <person name="Inagaki F."/>
            <person name="Takami H."/>
        </authorList>
    </citation>
    <scope>NUCLEOTIDE SEQUENCE</scope>
    <source>
        <strain evidence="2">Expedition CK06-06</strain>
    </source>
</reference>
<protein>
    <recommendedName>
        <fullName evidence="1">Amidohydrolase 3 domain-containing protein</fullName>
    </recommendedName>
</protein>
<feature type="domain" description="Amidohydrolase 3" evidence="1">
    <location>
        <begin position="102"/>
        <end position="236"/>
    </location>
</feature>
<dbReference type="GO" id="GO:0016810">
    <property type="term" value="F:hydrolase activity, acting on carbon-nitrogen (but not peptide) bonds"/>
    <property type="evidence" value="ECO:0007669"/>
    <property type="project" value="InterPro"/>
</dbReference>
<evidence type="ECO:0000259" key="1">
    <source>
        <dbReference type="Pfam" id="PF07969"/>
    </source>
</evidence>
<accession>X0U8N3</accession>
<dbReference type="InterPro" id="IPR032466">
    <property type="entry name" value="Metal_Hydrolase"/>
</dbReference>
<dbReference type="Pfam" id="PF07969">
    <property type="entry name" value="Amidohydro_3"/>
    <property type="match status" value="1"/>
</dbReference>
<evidence type="ECO:0000313" key="2">
    <source>
        <dbReference type="EMBL" id="GAG02159.1"/>
    </source>
</evidence>
<dbReference type="Gene3D" id="3.20.20.140">
    <property type="entry name" value="Metal-dependent hydrolases"/>
    <property type="match status" value="1"/>
</dbReference>
<comment type="caution">
    <text evidence="2">The sequence shown here is derived from an EMBL/GenBank/DDBJ whole genome shotgun (WGS) entry which is preliminary data.</text>
</comment>
<dbReference type="EMBL" id="BARS01022625">
    <property type="protein sequence ID" value="GAG02159.1"/>
    <property type="molecule type" value="Genomic_DNA"/>
</dbReference>
<proteinExistence type="predicted"/>
<feature type="non-terminal residue" evidence="2">
    <location>
        <position position="1"/>
    </location>
</feature>
<dbReference type="SUPFAM" id="SSF51556">
    <property type="entry name" value="Metallo-dependent hydrolases"/>
    <property type="match status" value="1"/>
</dbReference>
<sequence length="255" mass="28679">QTVIHPFADRPTFAKLLELPFDERIARLRQPEVKQAILGERNEATLSMLLGQLGRFFPMGDPPNYEPSYDDSVEALAKAAGVGPEEYLYDRMLERDGRELFLVPVLNYSELSADPIREMLYHPRAALGLGDGGAHCGIICDASIQTFMMTHWVRDRTRGPRVPLEFAVRRMTKDTADLYGFTDRGTLEPGKRADLNVIDHAGMRLLPPEMVQDLPAGGRRFMQRARGYERTIVAGVDVIRDDEITGELPGRLIRA</sequence>
<dbReference type="AlphaFoldDB" id="X0U8N3"/>
<gene>
    <name evidence="2" type="ORF">S01H1_36148</name>
</gene>
<name>X0U8N3_9ZZZZ</name>